<protein>
    <recommendedName>
        <fullName evidence="1">HEPN domain-containing protein</fullName>
    </recommendedName>
</protein>
<organism evidence="2 3">
    <name type="scientific">Pyrococcus furiosus (strain ATCC 43587 / DSM 3638 / JCM 8422 / Vc1)</name>
    <dbReference type="NCBI Taxonomy" id="186497"/>
    <lineage>
        <taxon>Archaea</taxon>
        <taxon>Methanobacteriati</taxon>
        <taxon>Methanobacteriota</taxon>
        <taxon>Thermococci</taxon>
        <taxon>Thermococcales</taxon>
        <taxon>Thermococcaceae</taxon>
        <taxon>Pyrococcus</taxon>
    </lineage>
</organism>
<dbReference type="HOGENOM" id="CLU_1773276_0_0_2"/>
<dbReference type="STRING" id="186497.PF1365"/>
<dbReference type="EMBL" id="AE009950">
    <property type="protein sequence ID" value="AAL81489.1"/>
    <property type="molecule type" value="Genomic_DNA"/>
</dbReference>
<accession>Q8U162</accession>
<dbReference type="PROSITE" id="PS50910">
    <property type="entry name" value="HEPN"/>
    <property type="match status" value="1"/>
</dbReference>
<name>Q8U162_PYRFU</name>
<gene>
    <name evidence="2" type="ordered locus">PF1365</name>
</gene>
<dbReference type="InterPro" id="IPR007842">
    <property type="entry name" value="HEPN_dom"/>
</dbReference>
<sequence>MFLPYLSSPYPLYLINLMLMECPPDIYSFSTQNSNNQLKGLFMFKKKEYDRWMVEAKRTLASAYSDLREGYYEWASFKAQQAAELAVKAILRGLSFAPIGHSITKLLRELAENNIKGPKKILYFAMKLDRNYIALRYPDAYPEGPH</sequence>
<dbReference type="Proteomes" id="UP000001013">
    <property type="component" value="Chromosome"/>
</dbReference>
<proteinExistence type="predicted"/>
<dbReference type="SUPFAM" id="SSF81593">
    <property type="entry name" value="Nucleotidyltransferase substrate binding subunit/domain"/>
    <property type="match status" value="1"/>
</dbReference>
<dbReference type="PATRIC" id="fig|186497.12.peg.1428"/>
<dbReference type="SMART" id="SM00748">
    <property type="entry name" value="HEPN"/>
    <property type="match status" value="1"/>
</dbReference>
<dbReference type="Gene3D" id="1.20.120.330">
    <property type="entry name" value="Nucleotidyltransferases domain 2"/>
    <property type="match status" value="1"/>
</dbReference>
<keyword evidence="3" id="KW-1185">Reference proteome</keyword>
<dbReference type="KEGG" id="pfu:PF1365"/>
<feature type="domain" description="HEPN" evidence="1">
    <location>
        <begin position="53"/>
        <end position="146"/>
    </location>
</feature>
<dbReference type="AlphaFoldDB" id="Q8U162"/>
<dbReference type="eggNOG" id="arCOG01191">
    <property type="taxonomic scope" value="Archaea"/>
</dbReference>
<dbReference type="Pfam" id="PF05168">
    <property type="entry name" value="HEPN"/>
    <property type="match status" value="1"/>
</dbReference>
<evidence type="ECO:0000313" key="3">
    <source>
        <dbReference type="Proteomes" id="UP000001013"/>
    </source>
</evidence>
<dbReference type="PhylomeDB" id="Q8U162"/>
<evidence type="ECO:0000259" key="1">
    <source>
        <dbReference type="PROSITE" id="PS50910"/>
    </source>
</evidence>
<reference evidence="2 3" key="1">
    <citation type="journal article" date="1999" name="Genetics">
        <title>Divergence of the hyperthermophilic archaea Pyrococcus furiosus and P. horikoshii inferred from complete genomic sequences.</title>
        <authorList>
            <person name="Maeder D.L."/>
            <person name="Weiss R.B."/>
            <person name="Dunn D.M."/>
            <person name="Cherry J.L."/>
            <person name="Gonzalez J.M."/>
            <person name="DiRuggiero J."/>
            <person name="Robb F.T."/>
        </authorList>
    </citation>
    <scope>NUCLEOTIDE SEQUENCE [LARGE SCALE GENOMIC DNA]</scope>
    <source>
        <strain evidence="3">ATCC 43587 / DSM 3638 / JCM 8422 / Vc1</strain>
    </source>
</reference>
<evidence type="ECO:0000313" key="2">
    <source>
        <dbReference type="EMBL" id="AAL81489.1"/>
    </source>
</evidence>
<dbReference type="PaxDb" id="186497-PF1365"/>